<dbReference type="EMBL" id="JBJXBP010000003">
    <property type="protein sequence ID" value="KAL3838038.1"/>
    <property type="molecule type" value="Genomic_DNA"/>
</dbReference>
<dbReference type="PANTHER" id="PTHR33083">
    <property type="entry name" value="EXPRESSED PROTEIN"/>
    <property type="match status" value="1"/>
</dbReference>
<proteinExistence type="inferred from homology"/>
<evidence type="ECO:0000256" key="1">
    <source>
        <dbReference type="ARBA" id="ARBA00034773"/>
    </source>
</evidence>
<name>A0ABD3TPP8_9LAMI</name>
<gene>
    <name evidence="2" type="ORF">ACJIZ3_022629</name>
</gene>
<organism evidence="2 3">
    <name type="scientific">Penstemon smallii</name>
    <dbReference type="NCBI Taxonomy" id="265156"/>
    <lineage>
        <taxon>Eukaryota</taxon>
        <taxon>Viridiplantae</taxon>
        <taxon>Streptophyta</taxon>
        <taxon>Embryophyta</taxon>
        <taxon>Tracheophyta</taxon>
        <taxon>Spermatophyta</taxon>
        <taxon>Magnoliopsida</taxon>
        <taxon>eudicotyledons</taxon>
        <taxon>Gunneridae</taxon>
        <taxon>Pentapetalae</taxon>
        <taxon>asterids</taxon>
        <taxon>lamiids</taxon>
        <taxon>Lamiales</taxon>
        <taxon>Plantaginaceae</taxon>
        <taxon>Cheloneae</taxon>
        <taxon>Penstemon</taxon>
    </lineage>
</organism>
<reference evidence="2 3" key="1">
    <citation type="submission" date="2024-12" db="EMBL/GenBank/DDBJ databases">
        <title>The unique morphological basis and parallel evolutionary history of personate flowers in Penstemon.</title>
        <authorList>
            <person name="Depatie T.H."/>
            <person name="Wessinger C.A."/>
        </authorList>
    </citation>
    <scope>NUCLEOTIDE SEQUENCE [LARGE SCALE GENOMIC DNA]</scope>
    <source>
        <strain evidence="2">WTNN_2</strain>
        <tissue evidence="2">Leaf</tissue>
    </source>
</reference>
<protein>
    <submittedName>
        <fullName evidence="2">Uncharacterized protein</fullName>
    </submittedName>
</protein>
<dbReference type="InterPro" id="IPR007608">
    <property type="entry name" value="Senescence_reg_S40"/>
</dbReference>
<evidence type="ECO:0000313" key="3">
    <source>
        <dbReference type="Proteomes" id="UP001634393"/>
    </source>
</evidence>
<dbReference type="PANTHER" id="PTHR33083:SF123">
    <property type="entry name" value="EXPRESSED PROTEIN"/>
    <property type="match status" value="1"/>
</dbReference>
<dbReference type="Proteomes" id="UP001634393">
    <property type="component" value="Unassembled WGS sequence"/>
</dbReference>
<accession>A0ABD3TPP8</accession>
<comment type="similarity">
    <text evidence="1">Belongs to the senescence regulator S40 family.</text>
</comment>
<sequence length="205" mass="23477">MANNGPSSSSITLSFLGVLKQPNFSDPNNLDFDESFDVVWSFFPSSPSPPYIYHHHHRRFDTIQSGLSAALEDCQRHLISRRPIIIPAAAPRPENIPAKFHQSAPINIPVWPKTFRGKYNDNNANFNKFEEESEVEEERVMEPPHVTVARSHVTFSVFEGVGRTLKGRDLRRVRNAVFQKTVTRIYYHDFIRLSVNKKHTISSSC</sequence>
<dbReference type="Pfam" id="PF04520">
    <property type="entry name" value="Senescence_reg"/>
    <property type="match status" value="1"/>
</dbReference>
<dbReference type="AlphaFoldDB" id="A0ABD3TPP8"/>
<keyword evidence="3" id="KW-1185">Reference proteome</keyword>
<evidence type="ECO:0000313" key="2">
    <source>
        <dbReference type="EMBL" id="KAL3838038.1"/>
    </source>
</evidence>
<dbReference type="GO" id="GO:0010150">
    <property type="term" value="P:leaf senescence"/>
    <property type="evidence" value="ECO:0007669"/>
    <property type="project" value="UniProtKB-ARBA"/>
</dbReference>
<comment type="caution">
    <text evidence="2">The sequence shown here is derived from an EMBL/GenBank/DDBJ whole genome shotgun (WGS) entry which is preliminary data.</text>
</comment>